<dbReference type="InterPro" id="IPR013785">
    <property type="entry name" value="Aldolase_TIM"/>
</dbReference>
<evidence type="ECO:0000256" key="6">
    <source>
        <dbReference type="ARBA" id="ARBA00022679"/>
    </source>
</evidence>
<accession>A0A1G1XQI3</accession>
<evidence type="ECO:0000256" key="5">
    <source>
        <dbReference type="ARBA" id="ARBA00022603"/>
    </source>
</evidence>
<comment type="caution">
    <text evidence="13">The sequence shown here is derived from an EMBL/GenBank/DDBJ whole genome shotgun (WGS) entry which is preliminary data.</text>
</comment>
<dbReference type="Gene3D" id="1.10.150.530">
    <property type="match status" value="1"/>
</dbReference>
<dbReference type="FunFam" id="3.20.20.70:FF:000014">
    <property type="entry name" value="Probable dual-specificity RNA methyltransferase RlmN"/>
    <property type="match status" value="1"/>
</dbReference>
<dbReference type="GO" id="GO:0000049">
    <property type="term" value="F:tRNA binding"/>
    <property type="evidence" value="ECO:0007669"/>
    <property type="project" value="UniProtKB-UniRule"/>
</dbReference>
<comment type="function">
    <text evidence="11">Specifically methylates position 2 of adenine 2503 in 23S rRNA and position 2 of adenine 37 in tRNAs.</text>
</comment>
<evidence type="ECO:0000256" key="1">
    <source>
        <dbReference type="ARBA" id="ARBA00004496"/>
    </source>
</evidence>
<keyword evidence="8 11" id="KW-0479">Metal-binding</keyword>
<dbReference type="HAMAP" id="MF_01849">
    <property type="entry name" value="RNA_methyltr_RlmN"/>
    <property type="match status" value="1"/>
</dbReference>
<feature type="active site" description="S-methylcysteine intermediate" evidence="11">
    <location>
        <position position="327"/>
    </location>
</feature>
<gene>
    <name evidence="11" type="primary">rlmN</name>
    <name evidence="13" type="ORF">A2Y82_04920</name>
</gene>
<dbReference type="GO" id="GO:0005737">
    <property type="term" value="C:cytoplasm"/>
    <property type="evidence" value="ECO:0007669"/>
    <property type="project" value="UniProtKB-SubCell"/>
</dbReference>
<dbReference type="InterPro" id="IPR058240">
    <property type="entry name" value="rSAM_sf"/>
</dbReference>
<evidence type="ECO:0000256" key="4">
    <source>
        <dbReference type="ARBA" id="ARBA00022552"/>
    </source>
</evidence>
<feature type="binding site" evidence="11">
    <location>
        <position position="106"/>
    </location>
    <ligand>
        <name>[4Fe-4S] cluster</name>
        <dbReference type="ChEBI" id="CHEBI:49883"/>
        <note>4Fe-4S-S-AdoMet</note>
    </ligand>
</feature>
<proteinExistence type="inferred from homology"/>
<dbReference type="PANTHER" id="PTHR30544">
    <property type="entry name" value="23S RRNA METHYLTRANSFERASE"/>
    <property type="match status" value="1"/>
</dbReference>
<comment type="similarity">
    <text evidence="11">Belongs to the radical SAM superfamily. RlmN family.</text>
</comment>
<evidence type="ECO:0000256" key="11">
    <source>
        <dbReference type="HAMAP-Rule" id="MF_01849"/>
    </source>
</evidence>
<dbReference type="GO" id="GO:0051539">
    <property type="term" value="F:4 iron, 4 sulfur cluster binding"/>
    <property type="evidence" value="ECO:0007669"/>
    <property type="project" value="UniProtKB-UniRule"/>
</dbReference>
<feature type="active site" description="Proton acceptor" evidence="11">
    <location>
        <position position="81"/>
    </location>
</feature>
<evidence type="ECO:0000313" key="14">
    <source>
        <dbReference type="Proteomes" id="UP000176498"/>
    </source>
</evidence>
<dbReference type="PANTHER" id="PTHR30544:SF5">
    <property type="entry name" value="RADICAL SAM CORE DOMAIN-CONTAINING PROTEIN"/>
    <property type="match status" value="1"/>
</dbReference>
<keyword evidence="7 11" id="KW-0949">S-adenosyl-L-methionine</keyword>
<comment type="cofactor">
    <cofactor evidence="11">
        <name>[4Fe-4S] cluster</name>
        <dbReference type="ChEBI" id="CHEBI:49883"/>
    </cofactor>
    <text evidence="11">Binds 1 [4Fe-4S] cluster. The cluster is coordinated with 3 cysteines and an exchangeable S-adenosyl-L-methionine.</text>
</comment>
<comment type="catalytic activity">
    <reaction evidence="11">
        <text>adenosine(37) in tRNA + 2 reduced [2Fe-2S]-[ferredoxin] + 2 S-adenosyl-L-methionine = 2-methyladenosine(37) in tRNA + 5'-deoxyadenosine + L-methionine + 2 oxidized [2Fe-2S]-[ferredoxin] + S-adenosyl-L-homocysteine</text>
        <dbReference type="Rhea" id="RHEA:43332"/>
        <dbReference type="Rhea" id="RHEA-COMP:10000"/>
        <dbReference type="Rhea" id="RHEA-COMP:10001"/>
        <dbReference type="Rhea" id="RHEA-COMP:10162"/>
        <dbReference type="Rhea" id="RHEA-COMP:10485"/>
        <dbReference type="ChEBI" id="CHEBI:17319"/>
        <dbReference type="ChEBI" id="CHEBI:33737"/>
        <dbReference type="ChEBI" id="CHEBI:33738"/>
        <dbReference type="ChEBI" id="CHEBI:57844"/>
        <dbReference type="ChEBI" id="CHEBI:57856"/>
        <dbReference type="ChEBI" id="CHEBI:59789"/>
        <dbReference type="ChEBI" id="CHEBI:74411"/>
        <dbReference type="ChEBI" id="CHEBI:74497"/>
        <dbReference type="EC" id="2.1.1.192"/>
    </reaction>
</comment>
<evidence type="ECO:0000259" key="12">
    <source>
        <dbReference type="PROSITE" id="PS51918"/>
    </source>
</evidence>
<dbReference type="GO" id="GO:0046872">
    <property type="term" value="F:metal ion binding"/>
    <property type="evidence" value="ECO:0007669"/>
    <property type="project" value="UniProtKB-KW"/>
</dbReference>
<comment type="catalytic activity">
    <reaction evidence="11">
        <text>adenosine(2503) in 23S rRNA + 2 reduced [2Fe-2S]-[ferredoxin] + 2 S-adenosyl-L-methionine = 2-methyladenosine(2503) in 23S rRNA + 5'-deoxyadenosine + L-methionine + 2 oxidized [2Fe-2S]-[ferredoxin] + S-adenosyl-L-homocysteine</text>
        <dbReference type="Rhea" id="RHEA:42916"/>
        <dbReference type="Rhea" id="RHEA-COMP:10000"/>
        <dbReference type="Rhea" id="RHEA-COMP:10001"/>
        <dbReference type="Rhea" id="RHEA-COMP:10152"/>
        <dbReference type="Rhea" id="RHEA-COMP:10282"/>
        <dbReference type="ChEBI" id="CHEBI:17319"/>
        <dbReference type="ChEBI" id="CHEBI:33737"/>
        <dbReference type="ChEBI" id="CHEBI:33738"/>
        <dbReference type="ChEBI" id="CHEBI:57844"/>
        <dbReference type="ChEBI" id="CHEBI:57856"/>
        <dbReference type="ChEBI" id="CHEBI:59789"/>
        <dbReference type="ChEBI" id="CHEBI:74411"/>
        <dbReference type="ChEBI" id="CHEBI:74497"/>
        <dbReference type="EC" id="2.1.1.192"/>
    </reaction>
</comment>
<evidence type="ECO:0000256" key="8">
    <source>
        <dbReference type="ARBA" id="ARBA00022723"/>
    </source>
</evidence>
<evidence type="ECO:0000256" key="7">
    <source>
        <dbReference type="ARBA" id="ARBA00022691"/>
    </source>
</evidence>
<dbReference type="GO" id="GO:0030488">
    <property type="term" value="P:tRNA methylation"/>
    <property type="evidence" value="ECO:0007669"/>
    <property type="project" value="UniProtKB-UniRule"/>
</dbReference>
<keyword evidence="11" id="KW-0819">tRNA processing</keyword>
<sequence length="335" mass="38080">MELEKLNKILKSEPTYRLKQVYAAIFQDLIDDWQKASNLPLALRGKLNQEFPLEIKAKIFETKAKESQKALLTLSDNAKIETVLLKHEDGRNTVCVSSQVGCPLGCLFCATGKMGFERNLNSWEIISQVLFFARQLKKTGERVSNLVFMGMGEPFLNYDNVLAAIKILNDKDGLNIGARHISISTVGITEGIKKLASEPLQINLAISLHAPNNELRSEIIPYNEQYPIKSILKIVDFYLKKTNRQVMFEYLMIKDYNDSEEQAEELVEILKLLPKSLYVINLIAYNPTQGFKSSPAEKIKKFKEILSKNKIKVTERYRFGRDIKAACGQLAGRDK</sequence>
<dbReference type="InterPro" id="IPR004383">
    <property type="entry name" value="rRNA_lsu_MTrfase_RlmN/Cfr"/>
</dbReference>
<comment type="subcellular location">
    <subcellularLocation>
        <location evidence="1 11">Cytoplasm</location>
    </subcellularLocation>
</comment>
<dbReference type="EC" id="2.1.1.192" evidence="11"/>
<feature type="binding site" evidence="11">
    <location>
        <position position="109"/>
    </location>
    <ligand>
        <name>[4Fe-4S] cluster</name>
        <dbReference type="ChEBI" id="CHEBI:49883"/>
        <note>4Fe-4S-S-AdoMet</note>
    </ligand>
</feature>
<dbReference type="InterPro" id="IPR007197">
    <property type="entry name" value="rSAM"/>
</dbReference>
<dbReference type="GO" id="GO:0019843">
    <property type="term" value="F:rRNA binding"/>
    <property type="evidence" value="ECO:0007669"/>
    <property type="project" value="UniProtKB-UniRule"/>
</dbReference>
<keyword evidence="5 11" id="KW-0489">Methyltransferase</keyword>
<dbReference type="PROSITE" id="PS51918">
    <property type="entry name" value="RADICAL_SAM"/>
    <property type="match status" value="1"/>
</dbReference>
<feature type="binding site" evidence="11">
    <location>
        <position position="286"/>
    </location>
    <ligand>
        <name>S-adenosyl-L-methionine</name>
        <dbReference type="ChEBI" id="CHEBI:59789"/>
    </ligand>
</feature>
<dbReference type="InterPro" id="IPR040072">
    <property type="entry name" value="Methyltransferase_A"/>
</dbReference>
<dbReference type="CDD" id="cd01335">
    <property type="entry name" value="Radical_SAM"/>
    <property type="match status" value="1"/>
</dbReference>
<dbReference type="GO" id="GO:0070040">
    <property type="term" value="F:rRNA (adenine(2503)-C2-)-methyltransferase activity"/>
    <property type="evidence" value="ECO:0007669"/>
    <property type="project" value="UniProtKB-UniRule"/>
</dbReference>
<protein>
    <recommendedName>
        <fullName evidence="11">Probable dual-specificity RNA methyltransferase RlmN</fullName>
        <ecNumber evidence="11">2.1.1.192</ecNumber>
    </recommendedName>
    <alternativeName>
        <fullName evidence="11">23S rRNA (adenine(2503)-C(2))-methyltransferase</fullName>
    </alternativeName>
    <alternativeName>
        <fullName evidence="11">23S rRNA m2A2503 methyltransferase</fullName>
    </alternativeName>
    <alternativeName>
        <fullName evidence="11">Ribosomal RNA large subunit methyltransferase N</fullName>
    </alternativeName>
    <alternativeName>
        <fullName evidence="11">tRNA (adenine(37)-C(2))-methyltransferase</fullName>
    </alternativeName>
    <alternativeName>
        <fullName evidence="11">tRNA m2A37 methyltransferase</fullName>
    </alternativeName>
</protein>
<dbReference type="SFLD" id="SFLDF00275">
    <property type="entry name" value="adenosine_C2_methyltransferase"/>
    <property type="match status" value="1"/>
</dbReference>
<feature type="binding site" evidence="11">
    <location>
        <position position="184"/>
    </location>
    <ligand>
        <name>S-adenosyl-L-methionine</name>
        <dbReference type="ChEBI" id="CHEBI:59789"/>
    </ligand>
</feature>
<evidence type="ECO:0000256" key="10">
    <source>
        <dbReference type="ARBA" id="ARBA00023014"/>
    </source>
</evidence>
<dbReference type="Pfam" id="PF04055">
    <property type="entry name" value="Radical_SAM"/>
    <property type="match status" value="1"/>
</dbReference>
<dbReference type="SFLD" id="SFLDG01062">
    <property type="entry name" value="methyltransferase_(Class_A)"/>
    <property type="match status" value="1"/>
</dbReference>
<evidence type="ECO:0000256" key="3">
    <source>
        <dbReference type="ARBA" id="ARBA00022490"/>
    </source>
</evidence>
<name>A0A1G1XQI3_9BACT</name>
<evidence type="ECO:0000313" key="13">
    <source>
        <dbReference type="EMBL" id="OGY42305.1"/>
    </source>
</evidence>
<keyword evidence="10 11" id="KW-0411">Iron-sulfur</keyword>
<comment type="caution">
    <text evidence="11">Lacks conserved residue(s) required for the propagation of feature annotation.</text>
</comment>
<evidence type="ECO:0000256" key="2">
    <source>
        <dbReference type="ARBA" id="ARBA00022485"/>
    </source>
</evidence>
<feature type="domain" description="Radical SAM core" evidence="12">
    <location>
        <begin position="88"/>
        <end position="324"/>
    </location>
</feature>
<dbReference type="NCBIfam" id="TIGR00048">
    <property type="entry name" value="rRNA_mod_RlmN"/>
    <property type="match status" value="1"/>
</dbReference>
<evidence type="ECO:0000256" key="9">
    <source>
        <dbReference type="ARBA" id="ARBA00023004"/>
    </source>
</evidence>
<feature type="binding site" evidence="11">
    <location>
        <begin position="207"/>
        <end position="209"/>
    </location>
    <ligand>
        <name>S-adenosyl-L-methionine</name>
        <dbReference type="ChEBI" id="CHEBI:59789"/>
    </ligand>
</feature>
<dbReference type="AlphaFoldDB" id="A0A1G1XQI3"/>
<reference evidence="13 14" key="1">
    <citation type="journal article" date="2016" name="Nat. Commun.">
        <title>Thousands of microbial genomes shed light on interconnected biogeochemical processes in an aquifer system.</title>
        <authorList>
            <person name="Anantharaman K."/>
            <person name="Brown C.T."/>
            <person name="Hug L.A."/>
            <person name="Sharon I."/>
            <person name="Castelle C.J."/>
            <person name="Probst A.J."/>
            <person name="Thomas B.C."/>
            <person name="Singh A."/>
            <person name="Wilkins M.J."/>
            <person name="Karaoz U."/>
            <person name="Brodie E.L."/>
            <person name="Williams K.H."/>
            <person name="Hubbard S.S."/>
            <person name="Banfield J.F."/>
        </authorList>
    </citation>
    <scope>NUCLEOTIDE SEQUENCE [LARGE SCALE GENOMIC DNA]</scope>
</reference>
<dbReference type="InterPro" id="IPR027492">
    <property type="entry name" value="RNA_MTrfase_RlmN"/>
</dbReference>
<dbReference type="SFLD" id="SFLDS00029">
    <property type="entry name" value="Radical_SAM"/>
    <property type="match status" value="1"/>
</dbReference>
<keyword evidence="2 11" id="KW-0004">4Fe-4S</keyword>
<keyword evidence="4 11" id="KW-0698">rRNA processing</keyword>
<keyword evidence="9 11" id="KW-0408">Iron</keyword>
<feature type="binding site" evidence="11">
    <location>
        <begin position="152"/>
        <end position="153"/>
    </location>
    <ligand>
        <name>S-adenosyl-L-methionine</name>
        <dbReference type="ChEBI" id="CHEBI:59789"/>
    </ligand>
</feature>
<dbReference type="Proteomes" id="UP000176498">
    <property type="component" value="Unassembled WGS sequence"/>
</dbReference>
<dbReference type="PIRSF" id="PIRSF006004">
    <property type="entry name" value="CHP00048"/>
    <property type="match status" value="1"/>
</dbReference>
<keyword evidence="3 11" id="KW-0963">Cytoplasm</keyword>
<dbReference type="Gene3D" id="3.20.20.70">
    <property type="entry name" value="Aldolase class I"/>
    <property type="match status" value="1"/>
</dbReference>
<keyword evidence="6 11" id="KW-0808">Transferase</keyword>
<dbReference type="SUPFAM" id="SSF102114">
    <property type="entry name" value="Radical SAM enzymes"/>
    <property type="match status" value="1"/>
</dbReference>
<dbReference type="GO" id="GO:0002935">
    <property type="term" value="F:tRNA (adenine(37)-C2)-methyltransferase activity"/>
    <property type="evidence" value="ECO:0007669"/>
    <property type="project" value="UniProtKB-UniRule"/>
</dbReference>
<dbReference type="GO" id="GO:0070475">
    <property type="term" value="P:rRNA base methylation"/>
    <property type="evidence" value="ECO:0007669"/>
    <property type="project" value="UniProtKB-UniRule"/>
</dbReference>
<organism evidence="13 14">
    <name type="scientific">Candidatus Buchananbacteria bacterium RBG_13_36_9</name>
    <dbReference type="NCBI Taxonomy" id="1797530"/>
    <lineage>
        <taxon>Bacteria</taxon>
        <taxon>Candidatus Buchananiibacteriota</taxon>
    </lineage>
</organism>
<feature type="binding site" evidence="11">
    <location>
        <position position="102"/>
    </location>
    <ligand>
        <name>[4Fe-4S] cluster</name>
        <dbReference type="ChEBI" id="CHEBI:49883"/>
        <note>4Fe-4S-S-AdoMet</note>
    </ligand>
</feature>
<dbReference type="EMBL" id="MHHZ01000005">
    <property type="protein sequence ID" value="OGY42305.1"/>
    <property type="molecule type" value="Genomic_DNA"/>
</dbReference>
<keyword evidence="11" id="KW-1015">Disulfide bond</keyword>
<comment type="miscellaneous">
    <text evidence="11">Reaction proceeds by a ping-pong mechanism involving intermediate methylation of a conserved cysteine residue.</text>
</comment>